<proteinExistence type="predicted"/>
<dbReference type="EMBL" id="CP070608">
    <property type="protein sequence ID" value="QSE97539.1"/>
    <property type="molecule type" value="Genomic_DNA"/>
</dbReference>
<dbReference type="Proteomes" id="UP000662783">
    <property type="component" value="Chromosome"/>
</dbReference>
<evidence type="ECO:0000313" key="5">
    <source>
        <dbReference type="EMBL" id="QSE97539.1"/>
    </source>
</evidence>
<protein>
    <submittedName>
        <fullName evidence="5">Transporter substrate-binding domain-containing protein</fullName>
    </submittedName>
</protein>
<accession>A0A975A0M1</accession>
<dbReference type="RefSeq" id="WP_205722049.1">
    <property type="nucleotide sequence ID" value="NZ_CP070608.1"/>
</dbReference>
<dbReference type="InterPro" id="IPR001638">
    <property type="entry name" value="Solute-binding_3/MltF_N"/>
</dbReference>
<name>A0A975A0M1_9BACT</name>
<dbReference type="AlphaFoldDB" id="A0A975A0M1"/>
<evidence type="ECO:0000259" key="4">
    <source>
        <dbReference type="SMART" id="SM00062"/>
    </source>
</evidence>
<dbReference type="SUPFAM" id="SSF53955">
    <property type="entry name" value="Lysozyme-like"/>
    <property type="match status" value="1"/>
</dbReference>
<dbReference type="InterPro" id="IPR008258">
    <property type="entry name" value="Transglycosylase_SLT_dom_1"/>
</dbReference>
<organism evidence="5 6">
    <name type="scientific">Fulvivirga lutea</name>
    <dbReference type="NCBI Taxonomy" id="2810512"/>
    <lineage>
        <taxon>Bacteria</taxon>
        <taxon>Pseudomonadati</taxon>
        <taxon>Bacteroidota</taxon>
        <taxon>Cytophagia</taxon>
        <taxon>Cytophagales</taxon>
        <taxon>Fulvivirgaceae</taxon>
        <taxon>Fulvivirga</taxon>
    </lineage>
</organism>
<keyword evidence="2" id="KW-0732">Signal</keyword>
<keyword evidence="3" id="KW-0472">Membrane</keyword>
<dbReference type="Gene3D" id="1.10.530.10">
    <property type="match status" value="1"/>
</dbReference>
<dbReference type="CDD" id="cd13403">
    <property type="entry name" value="MLTF-like"/>
    <property type="match status" value="1"/>
</dbReference>
<dbReference type="InterPro" id="IPR023346">
    <property type="entry name" value="Lysozyme-like_dom_sf"/>
</dbReference>
<evidence type="ECO:0000256" key="2">
    <source>
        <dbReference type="ARBA" id="ARBA00022729"/>
    </source>
</evidence>
<dbReference type="Gene3D" id="3.40.190.10">
    <property type="entry name" value="Periplasmic binding protein-like II"/>
    <property type="match status" value="2"/>
</dbReference>
<reference evidence="5" key="1">
    <citation type="submission" date="2021-02" db="EMBL/GenBank/DDBJ databases">
        <title>Fulvivirga sp. S481 isolated from sea water.</title>
        <authorList>
            <person name="Bae S.S."/>
            <person name="Baek K."/>
        </authorList>
    </citation>
    <scope>NUCLEOTIDE SEQUENCE</scope>
    <source>
        <strain evidence="5">S481</strain>
    </source>
</reference>
<dbReference type="GO" id="GO:0009279">
    <property type="term" value="C:cell outer membrane"/>
    <property type="evidence" value="ECO:0007669"/>
    <property type="project" value="UniProtKB-SubCell"/>
</dbReference>
<dbReference type="SUPFAM" id="SSF53850">
    <property type="entry name" value="Periplasmic binding protein-like II"/>
    <property type="match status" value="1"/>
</dbReference>
<dbReference type="PANTHER" id="PTHR35936">
    <property type="entry name" value="MEMBRANE-BOUND LYTIC MUREIN TRANSGLYCOSYLASE F"/>
    <property type="match status" value="1"/>
</dbReference>
<feature type="domain" description="Solute-binding protein family 3/N-terminal" evidence="4">
    <location>
        <begin position="52"/>
        <end position="289"/>
    </location>
</feature>
<evidence type="ECO:0000256" key="1">
    <source>
        <dbReference type="ARBA" id="ARBA00004339"/>
    </source>
</evidence>
<keyword evidence="6" id="KW-1185">Reference proteome</keyword>
<keyword evidence="3" id="KW-0998">Cell outer membrane</keyword>
<evidence type="ECO:0000313" key="6">
    <source>
        <dbReference type="Proteomes" id="UP000662783"/>
    </source>
</evidence>
<dbReference type="SMART" id="SM00062">
    <property type="entry name" value="PBPb"/>
    <property type="match status" value="1"/>
</dbReference>
<dbReference type="KEGG" id="fuv:JR347_00170"/>
<sequence length="483" mass="55545">MGSYAQKYLIILFLYFIGCTPSGQESDKLSSRDKSAVNPVKFDLDKIKKRGSIIAIVDNSSTGYFIYKGQPMGYEYELLKKYADEQKLRLDTRLITSIDQAFEMLNKGEGDIIAFSLTVTKERKDIVAFTDYHFTTRQVLVQKKPDNWREITKDETEDALIRNQVNLIGKQVNVRKGSAYIERLKNLSNEIGGDIIIVEEPDTVETEGIIREVSKGNVEYTVADEMVADVNAAYYPNIDVKTPISFPQQIAWAVRKNSPKLLESVNKWLKKIKKKPTFNVIYRKYYNSPRSSLLRVKSEFSSSGGGKISPYDELVKDAATKLDWDWKLIVAQMYRESRFDPKAKSWAGAYGLMQLIPETGRRYGARNMFDPEQNINAAISYMDYLDSLWAKTIDDKRVRQKFVLASYNVGLGHVEDARNLAEKYDHDPTQWEGNVAKYLRLKSNKEYFTDPIVTSGYCRGDEPVNYVRDIFNYYEQYNQLIGS</sequence>
<dbReference type="Pfam" id="PF01464">
    <property type="entry name" value="SLT"/>
    <property type="match status" value="1"/>
</dbReference>
<dbReference type="PANTHER" id="PTHR35936:SF19">
    <property type="entry name" value="AMINO-ACID-BINDING PROTEIN YXEM-RELATED"/>
    <property type="match status" value="1"/>
</dbReference>
<gene>
    <name evidence="5" type="ORF">JR347_00170</name>
</gene>
<comment type="subcellular location">
    <subcellularLocation>
        <location evidence="1">Cell outer membrane</location>
        <topology evidence="1">Peripheral membrane protein</topology>
    </subcellularLocation>
</comment>
<dbReference type="Pfam" id="PF00497">
    <property type="entry name" value="SBP_bac_3"/>
    <property type="match status" value="1"/>
</dbReference>
<evidence type="ECO:0000256" key="3">
    <source>
        <dbReference type="ARBA" id="ARBA00023237"/>
    </source>
</evidence>
<dbReference type="CDD" id="cd01009">
    <property type="entry name" value="PBP2_YfhD_N"/>
    <property type="match status" value="1"/>
</dbReference>